<evidence type="ECO:0000256" key="3">
    <source>
        <dbReference type="ARBA" id="ARBA00011900"/>
    </source>
</evidence>
<evidence type="ECO:0000256" key="1">
    <source>
        <dbReference type="ARBA" id="ARBA00006594"/>
    </source>
</evidence>
<dbReference type="GO" id="GO:0008170">
    <property type="term" value="F:N-methyltransferase activity"/>
    <property type="evidence" value="ECO:0007669"/>
    <property type="project" value="InterPro"/>
</dbReference>
<keyword evidence="8" id="KW-0238">DNA-binding</keyword>
<evidence type="ECO:0000256" key="5">
    <source>
        <dbReference type="ARBA" id="ARBA00022679"/>
    </source>
</evidence>
<dbReference type="PANTHER" id="PTHR42933">
    <property type="entry name" value="SLR6095 PROTEIN"/>
    <property type="match status" value="1"/>
</dbReference>
<dbReference type="Proteomes" id="UP000503264">
    <property type="component" value="Chromosome"/>
</dbReference>
<keyword evidence="6" id="KW-0949">S-adenosyl-L-methionine</keyword>
<evidence type="ECO:0000256" key="4">
    <source>
        <dbReference type="ARBA" id="ARBA00022603"/>
    </source>
</evidence>
<keyword evidence="4 12" id="KW-0489">Methyltransferase</keyword>
<evidence type="ECO:0000256" key="2">
    <source>
        <dbReference type="ARBA" id="ARBA00010923"/>
    </source>
</evidence>
<comment type="similarity">
    <text evidence="2">Belongs to the type-I restriction system S methylase family.</text>
</comment>
<dbReference type="PRINTS" id="PR00507">
    <property type="entry name" value="N12N6MTFRASE"/>
</dbReference>
<keyword evidence="5 12" id="KW-0808">Transferase</keyword>
<dbReference type="InterPro" id="IPR044946">
    <property type="entry name" value="Restrct_endonuc_typeI_TRD_sf"/>
</dbReference>
<comment type="similarity">
    <text evidence="1">Belongs to the N(4)/N(6)-methyltransferase family.</text>
</comment>
<comment type="catalytic activity">
    <reaction evidence="9">
        <text>a 2'-deoxyadenosine in DNA + S-adenosyl-L-methionine = an N(6)-methyl-2'-deoxyadenosine in DNA + S-adenosyl-L-homocysteine + H(+)</text>
        <dbReference type="Rhea" id="RHEA:15197"/>
        <dbReference type="Rhea" id="RHEA-COMP:12418"/>
        <dbReference type="Rhea" id="RHEA-COMP:12419"/>
        <dbReference type="ChEBI" id="CHEBI:15378"/>
        <dbReference type="ChEBI" id="CHEBI:57856"/>
        <dbReference type="ChEBI" id="CHEBI:59789"/>
        <dbReference type="ChEBI" id="CHEBI:90615"/>
        <dbReference type="ChEBI" id="CHEBI:90616"/>
        <dbReference type="EC" id="2.1.1.72"/>
    </reaction>
</comment>
<keyword evidence="13" id="KW-1185">Reference proteome</keyword>
<dbReference type="EMBL" id="CP012542">
    <property type="protein sequence ID" value="QCD44376.1"/>
    <property type="molecule type" value="Genomic_DNA"/>
</dbReference>
<dbReference type="Gene3D" id="3.40.50.150">
    <property type="entry name" value="Vaccinia Virus protein VP39"/>
    <property type="match status" value="1"/>
</dbReference>
<feature type="domain" description="Type I restriction modification DNA specificity" evidence="10">
    <location>
        <begin position="668"/>
        <end position="818"/>
    </location>
</feature>
<dbReference type="EC" id="2.1.1.72" evidence="3"/>
<dbReference type="AlphaFoldDB" id="A0A6G5QFU4"/>
<proteinExistence type="inferred from homology"/>
<dbReference type="PANTHER" id="PTHR42933:SF1">
    <property type="entry name" value="SITE-SPECIFIC DNA-METHYLTRANSFERASE (ADENINE-SPECIFIC)"/>
    <property type="match status" value="1"/>
</dbReference>
<dbReference type="InterPro" id="IPR002052">
    <property type="entry name" value="DNA_methylase_N6_adenine_CS"/>
</dbReference>
<dbReference type="RefSeq" id="WP_169753342.1">
    <property type="nucleotide sequence ID" value="NZ_CP012542.1"/>
</dbReference>
<evidence type="ECO:0000313" key="13">
    <source>
        <dbReference type="Proteomes" id="UP000503264"/>
    </source>
</evidence>
<evidence type="ECO:0000256" key="7">
    <source>
        <dbReference type="ARBA" id="ARBA00022747"/>
    </source>
</evidence>
<dbReference type="GO" id="GO:0009007">
    <property type="term" value="F:site-specific DNA-methyltransferase (adenine-specific) activity"/>
    <property type="evidence" value="ECO:0007669"/>
    <property type="project" value="UniProtKB-EC"/>
</dbReference>
<evidence type="ECO:0000259" key="10">
    <source>
        <dbReference type="Pfam" id="PF01420"/>
    </source>
</evidence>
<dbReference type="Pfam" id="PF02384">
    <property type="entry name" value="N6_Mtase"/>
    <property type="match status" value="1"/>
</dbReference>
<dbReference type="GO" id="GO:0009307">
    <property type="term" value="P:DNA restriction-modification system"/>
    <property type="evidence" value="ECO:0007669"/>
    <property type="project" value="UniProtKB-KW"/>
</dbReference>
<dbReference type="PROSITE" id="PS00092">
    <property type="entry name" value="N6_MTASE"/>
    <property type="match status" value="1"/>
</dbReference>
<evidence type="ECO:0000313" key="12">
    <source>
        <dbReference type="EMBL" id="QCD44376.1"/>
    </source>
</evidence>
<sequence>MIRQDIINTIGGGFLTYSTHSEHNEFCYDIEFKSLGKDWDKIKIRNAYSKKESYYKSLDIRLVNEAKKLSICIETKSDYKKSKKELEKAKAQLSAYMTYEKQYSGNIVVGILANTTDNDILMYLDKVDDESIIYCDRIISMKELCDILFPAIKNSKEDVINATYKLNEILHSFGINEKVRGQFVGTCLLALKNGLEYENSKQQPREPSVVISEIKAILNNLLNRNIDDNLSKAEKMLLLDKKVLEDERIVRLSDRDFNQILSHIKNKILPYINDETKAGQDILNLFFTTFNKYVNKDDKNQAFTPDHITDFMCKITEVDYNSRVLDPCCGSGAFLVRALVTARNSCANLPNRDELIENIHKNQIFGIEESENPFGLSTTNMLIHGDGNTNIIKANCFDKKLWIQQAKPNVILMNPPYNAQQILFPSEIIDHIEHIENKQGVKKVKILKTYSTGAWSKKDGKPAKEDPTKGLCFVEYISDCLHEANITNAKLAVLLPLQCAIANSGIMLRAKENILKYNTLEAVFTLPPEMFYPGASANACCMLFTMGVPHFDINKKPNKKTFFGYFKDDGFIKKKYLGRIERLDSKNQSIWETQIQPKWLSLFKNGDIESGLSAKEYVTAEDEWLCEAYMKTNYDNLCEADFQKTLNNYLAYQITNNQKSKNTKLNISEWQEFKLEELFDIVRGDRIVHNEDYFDTQDETYKYPVITTTTANNGVDGYYEFSNCDGNCIISSGEASGLFTTYQENPCWALDTVRIYKPKGFSMNKYLGIFFATQLTYNMYLFSYGRKAKPSNMYSLSIKLPVDLDKNPDWEFIENYIKSLPYGDRI</sequence>
<dbReference type="InterPro" id="IPR003356">
    <property type="entry name" value="DNA_methylase_A-5"/>
</dbReference>
<evidence type="ECO:0000259" key="11">
    <source>
        <dbReference type="Pfam" id="PF02384"/>
    </source>
</evidence>
<dbReference type="InterPro" id="IPR029063">
    <property type="entry name" value="SAM-dependent_MTases_sf"/>
</dbReference>
<evidence type="ECO:0000256" key="6">
    <source>
        <dbReference type="ARBA" id="ARBA00022691"/>
    </source>
</evidence>
<dbReference type="SUPFAM" id="SSF116734">
    <property type="entry name" value="DNA methylase specificity domain"/>
    <property type="match status" value="1"/>
</dbReference>
<dbReference type="Gene3D" id="3.90.220.20">
    <property type="entry name" value="DNA methylase specificity domains"/>
    <property type="match status" value="1"/>
</dbReference>
<evidence type="ECO:0000256" key="9">
    <source>
        <dbReference type="ARBA" id="ARBA00047942"/>
    </source>
</evidence>
<dbReference type="REBASE" id="389960">
    <property type="entry name" value="Cmu21559ORF570P"/>
</dbReference>
<feature type="domain" description="DNA methylase adenine-specific" evidence="11">
    <location>
        <begin position="290"/>
        <end position="550"/>
    </location>
</feature>
<dbReference type="GO" id="GO:0032259">
    <property type="term" value="P:methylation"/>
    <property type="evidence" value="ECO:0007669"/>
    <property type="project" value="UniProtKB-KW"/>
</dbReference>
<name>A0A6G5QFU4_9BACT</name>
<gene>
    <name evidence="12" type="ORF">CMUC_0570</name>
</gene>
<evidence type="ECO:0000256" key="8">
    <source>
        <dbReference type="ARBA" id="ARBA00023125"/>
    </source>
</evidence>
<reference evidence="12 13" key="1">
    <citation type="submission" date="2016-07" db="EMBL/GenBank/DDBJ databases">
        <title>Comparative genomics of the Campylobacter concisus group.</title>
        <authorList>
            <person name="Miller W.G."/>
            <person name="Yee E."/>
            <person name="Chapman M.H."/>
            <person name="Huynh S."/>
            <person name="Bono J.L."/>
            <person name="On S.L.W."/>
            <person name="StLeger J."/>
            <person name="Foster G."/>
            <person name="Parker C.T."/>
        </authorList>
    </citation>
    <scope>NUCLEOTIDE SEQUENCE [LARGE SCALE GENOMIC DNA]</scope>
    <source>
        <strain evidence="12 13">CCUG 21559</strain>
    </source>
</reference>
<dbReference type="GO" id="GO:0003677">
    <property type="term" value="F:DNA binding"/>
    <property type="evidence" value="ECO:0007669"/>
    <property type="project" value="UniProtKB-KW"/>
</dbReference>
<dbReference type="SUPFAM" id="SSF53335">
    <property type="entry name" value="S-adenosyl-L-methionine-dependent methyltransferases"/>
    <property type="match status" value="1"/>
</dbReference>
<keyword evidence="7" id="KW-0680">Restriction system</keyword>
<protein>
    <recommendedName>
        <fullName evidence="3">site-specific DNA-methyltransferase (adenine-specific)</fullName>
        <ecNumber evidence="3">2.1.1.72</ecNumber>
    </recommendedName>
</protein>
<accession>A0A6G5QFU4</accession>
<organism evidence="12 13">
    <name type="scientific">Campylobacter mucosalis CCUG 21559</name>
    <dbReference type="NCBI Taxonomy" id="1032067"/>
    <lineage>
        <taxon>Bacteria</taxon>
        <taxon>Pseudomonadati</taxon>
        <taxon>Campylobacterota</taxon>
        <taxon>Epsilonproteobacteria</taxon>
        <taxon>Campylobacterales</taxon>
        <taxon>Campylobacteraceae</taxon>
        <taxon>Campylobacter</taxon>
    </lineage>
</organism>
<dbReference type="InterPro" id="IPR000055">
    <property type="entry name" value="Restrct_endonuc_typeI_TRD"/>
</dbReference>
<dbReference type="Pfam" id="PF01420">
    <property type="entry name" value="Methylase_S"/>
    <property type="match status" value="1"/>
</dbReference>
<dbReference type="InterPro" id="IPR051537">
    <property type="entry name" value="DNA_Adenine_Mtase"/>
</dbReference>